<keyword evidence="5" id="KW-1185">Reference proteome</keyword>
<proteinExistence type="predicted"/>
<dbReference type="SUPFAM" id="SSF50978">
    <property type="entry name" value="WD40 repeat-like"/>
    <property type="match status" value="1"/>
</dbReference>
<evidence type="ECO:0000256" key="2">
    <source>
        <dbReference type="ARBA" id="ARBA00022737"/>
    </source>
</evidence>
<evidence type="ECO:0000313" key="5">
    <source>
        <dbReference type="Proteomes" id="UP000000267"/>
    </source>
</evidence>
<dbReference type="FunCoup" id="A7TH85">
    <property type="interactions" value="481"/>
</dbReference>
<keyword evidence="1 3" id="KW-0853">WD repeat</keyword>
<accession>A7TH85</accession>
<sequence>MSKKSVYLEDLEVDLNYRKGDDKSINERLRELEFQRNQRLKDIPTIDEEVRIALEVISELVDVDNEDNRSRRERLIHILSNDINKWNKYEEYLKSKKNGNEEVGEVDEEDAEEEFYTPANQSFIDVRQFLIQYSIEKSSQRLKKEQSLLKDFNMKSEILSRRAMYKSLTTVQLNGSQVISSRPISKICISPEGTCTAAGSWAGDISIFNTKTLAPVITSRETHSGKISGIDWSSDSRHLVSGGEDGIVKLYNFDSNSIQVATSFIGHDARVTNVKFHPSQKYIGSASFDTTWRLWDIVTNSELLLQEGHSKEIYSLSFQTDGSLIATAGADKVGIIWDLRSGKNILSLVGHAKPIYCSDWSQNGYQ</sequence>
<gene>
    <name evidence="4" type="ORF">Kpol_1013p37</name>
</gene>
<dbReference type="GO" id="GO:0017070">
    <property type="term" value="F:U6 snRNA binding"/>
    <property type="evidence" value="ECO:0007669"/>
    <property type="project" value="TreeGrafter"/>
</dbReference>
<dbReference type="PANTHER" id="PTHR19846:SF0">
    <property type="entry name" value="PRE-MRNA PROCESSING FACTOR 4"/>
    <property type="match status" value="1"/>
</dbReference>
<dbReference type="InterPro" id="IPR001680">
    <property type="entry name" value="WD40_rpt"/>
</dbReference>
<keyword evidence="2" id="KW-0677">Repeat</keyword>
<dbReference type="Proteomes" id="UP000000267">
    <property type="component" value="Unassembled WGS sequence"/>
</dbReference>
<feature type="repeat" description="WD" evidence="3">
    <location>
        <begin position="220"/>
        <end position="261"/>
    </location>
</feature>
<dbReference type="AlphaFoldDB" id="A7TH85"/>
<feature type="non-terminal residue" evidence="4">
    <location>
        <position position="366"/>
    </location>
</feature>
<dbReference type="PANTHER" id="PTHR19846">
    <property type="entry name" value="WD40 REPEAT PROTEIN"/>
    <property type="match status" value="1"/>
</dbReference>
<feature type="repeat" description="WD" evidence="3">
    <location>
        <begin position="264"/>
        <end position="305"/>
    </location>
</feature>
<name>A7TH85_VANPO</name>
<dbReference type="GeneID" id="5546649"/>
<evidence type="ECO:0000313" key="4">
    <source>
        <dbReference type="EMBL" id="EDO18366.1"/>
    </source>
</evidence>
<dbReference type="Gene3D" id="2.130.10.10">
    <property type="entry name" value="YVTN repeat-like/Quinoprotein amine dehydrogenase"/>
    <property type="match status" value="1"/>
</dbReference>
<dbReference type="GO" id="GO:0046540">
    <property type="term" value="C:U4/U6 x U5 tri-snRNP complex"/>
    <property type="evidence" value="ECO:0007669"/>
    <property type="project" value="EnsemblFungi"/>
</dbReference>
<dbReference type="InterPro" id="IPR019775">
    <property type="entry name" value="WD40_repeat_CS"/>
</dbReference>
<dbReference type="PROSITE" id="PS50294">
    <property type="entry name" value="WD_REPEATS_REGION"/>
    <property type="match status" value="3"/>
</dbReference>
<dbReference type="STRING" id="436907.A7TH85"/>
<dbReference type="RefSeq" id="XP_001646224.1">
    <property type="nucleotide sequence ID" value="XM_001646174.1"/>
</dbReference>
<dbReference type="GO" id="GO:0030621">
    <property type="term" value="F:U4 snRNA binding"/>
    <property type="evidence" value="ECO:0007669"/>
    <property type="project" value="TreeGrafter"/>
</dbReference>
<feature type="repeat" description="WD" evidence="3">
    <location>
        <begin position="306"/>
        <end position="347"/>
    </location>
</feature>
<dbReference type="PROSITE" id="PS00678">
    <property type="entry name" value="WD_REPEATS_1"/>
    <property type="match status" value="1"/>
</dbReference>
<evidence type="ECO:0000256" key="1">
    <source>
        <dbReference type="ARBA" id="ARBA00022574"/>
    </source>
</evidence>
<dbReference type="GO" id="GO:0034247">
    <property type="term" value="P:snoRNA splicing"/>
    <property type="evidence" value="ECO:0007669"/>
    <property type="project" value="EnsemblFungi"/>
</dbReference>
<organism evidence="5">
    <name type="scientific">Vanderwaltozyma polyspora (strain ATCC 22028 / DSM 70294 / BCRC 21397 / CBS 2163 / NBRC 10782 / NRRL Y-8283 / UCD 57-17)</name>
    <name type="common">Kluyveromyces polysporus</name>
    <dbReference type="NCBI Taxonomy" id="436907"/>
    <lineage>
        <taxon>Eukaryota</taxon>
        <taxon>Fungi</taxon>
        <taxon>Dikarya</taxon>
        <taxon>Ascomycota</taxon>
        <taxon>Saccharomycotina</taxon>
        <taxon>Saccharomycetes</taxon>
        <taxon>Saccharomycetales</taxon>
        <taxon>Saccharomycetaceae</taxon>
        <taxon>Vanderwaltozyma</taxon>
    </lineage>
</organism>
<dbReference type="SMART" id="SM00320">
    <property type="entry name" value="WD40"/>
    <property type="match status" value="4"/>
</dbReference>
<dbReference type="InterPro" id="IPR036322">
    <property type="entry name" value="WD40_repeat_dom_sf"/>
</dbReference>
<dbReference type="GO" id="GO:0000393">
    <property type="term" value="P:spliceosomal conformational changes to generate catalytic conformation"/>
    <property type="evidence" value="ECO:0007669"/>
    <property type="project" value="EnsemblFungi"/>
</dbReference>
<dbReference type="OrthoDB" id="540662at2759"/>
<evidence type="ECO:0000256" key="3">
    <source>
        <dbReference type="PROSITE-ProRule" id="PRU00221"/>
    </source>
</evidence>
<dbReference type="Pfam" id="PF00400">
    <property type="entry name" value="WD40"/>
    <property type="match status" value="3"/>
</dbReference>
<dbReference type="OMA" id="ARIDIAM"/>
<dbReference type="InterPro" id="IPR015943">
    <property type="entry name" value="WD40/YVTN_repeat-like_dom_sf"/>
</dbReference>
<dbReference type="InParanoid" id="A7TH85"/>
<dbReference type="PROSITE" id="PS50082">
    <property type="entry name" value="WD_REPEATS_2"/>
    <property type="match status" value="3"/>
</dbReference>
<protein>
    <submittedName>
        <fullName evidence="4">Uncharacterized protein</fullName>
    </submittedName>
</protein>
<dbReference type="HOGENOM" id="CLU_000288_57_20_1"/>
<dbReference type="eggNOG" id="KOG0272">
    <property type="taxonomic scope" value="Eukaryota"/>
</dbReference>
<dbReference type="EMBL" id="DS480390">
    <property type="protein sequence ID" value="EDO18366.1"/>
    <property type="molecule type" value="Genomic_DNA"/>
</dbReference>
<reference evidence="4 5" key="1">
    <citation type="journal article" date="2007" name="Proc. Natl. Acad. Sci. U.S.A.">
        <title>Independent sorting-out of thousands of duplicated gene pairs in two yeast species descended from a whole-genome duplication.</title>
        <authorList>
            <person name="Scannell D.R."/>
            <person name="Frank A.C."/>
            <person name="Conant G.C."/>
            <person name="Byrne K.P."/>
            <person name="Woolfit M."/>
            <person name="Wolfe K.H."/>
        </authorList>
    </citation>
    <scope>NUCLEOTIDE SEQUENCE [LARGE SCALE GENOMIC DNA]</scope>
    <source>
        <strain evidence="5">ATCC 22028 / DSM 70294 / BCRC 21397 / CBS 2163 / NBRC 10782 / NRRL Y-8283 / UCD 57-17</strain>
    </source>
</reference>